<dbReference type="Gramene" id="OMERI06G12320.1">
    <property type="protein sequence ID" value="OMERI06G12320.1"/>
    <property type="gene ID" value="OMERI06G12320"/>
</dbReference>
<evidence type="ECO:0000313" key="1">
    <source>
        <dbReference type="EnsemblPlants" id="OMERI06G12320.1"/>
    </source>
</evidence>
<proteinExistence type="predicted"/>
<sequence>MAVPLKMGKRRHRWGWRGNGSEDGEEEAVAGVEEDEGMGWERIRRRGSKDVETAVQCRPGWKGGVAPARRGGVVAQHHRERQNAIFSPAGTWKDFLEKRSFVKDHEKVPSVEGSDGLHHPESKSNDPYLLDNVQYYPRPKIIIILAYIKV</sequence>
<dbReference type="Proteomes" id="UP000008021">
    <property type="component" value="Chromosome 6"/>
</dbReference>
<reference evidence="1" key="1">
    <citation type="submission" date="2015-04" db="UniProtKB">
        <authorList>
            <consortium name="EnsemblPlants"/>
        </authorList>
    </citation>
    <scope>IDENTIFICATION</scope>
</reference>
<protein>
    <submittedName>
        <fullName evidence="1">Uncharacterized protein</fullName>
    </submittedName>
</protein>
<accession>A0A0E0E0F8</accession>
<dbReference type="EnsemblPlants" id="OMERI06G12320.1">
    <property type="protein sequence ID" value="OMERI06G12320.1"/>
    <property type="gene ID" value="OMERI06G12320"/>
</dbReference>
<dbReference type="HOGENOM" id="CLU_1743437_0_0_1"/>
<dbReference type="AlphaFoldDB" id="A0A0E0E0F8"/>
<reference evidence="1" key="2">
    <citation type="submission" date="2018-05" db="EMBL/GenBank/DDBJ databases">
        <title>OmerRS3 (Oryza meridionalis Reference Sequence Version 3).</title>
        <authorList>
            <person name="Zhang J."/>
            <person name="Kudrna D."/>
            <person name="Lee S."/>
            <person name="Talag J."/>
            <person name="Welchert J."/>
            <person name="Wing R.A."/>
        </authorList>
    </citation>
    <scope>NUCLEOTIDE SEQUENCE [LARGE SCALE GENOMIC DNA]</scope>
    <source>
        <strain evidence="1">cv. OR44</strain>
    </source>
</reference>
<name>A0A0E0E0F8_9ORYZ</name>
<organism evidence="1">
    <name type="scientific">Oryza meridionalis</name>
    <dbReference type="NCBI Taxonomy" id="40149"/>
    <lineage>
        <taxon>Eukaryota</taxon>
        <taxon>Viridiplantae</taxon>
        <taxon>Streptophyta</taxon>
        <taxon>Embryophyta</taxon>
        <taxon>Tracheophyta</taxon>
        <taxon>Spermatophyta</taxon>
        <taxon>Magnoliopsida</taxon>
        <taxon>Liliopsida</taxon>
        <taxon>Poales</taxon>
        <taxon>Poaceae</taxon>
        <taxon>BOP clade</taxon>
        <taxon>Oryzoideae</taxon>
        <taxon>Oryzeae</taxon>
        <taxon>Oryzinae</taxon>
        <taxon>Oryza</taxon>
    </lineage>
</organism>
<keyword evidence="2" id="KW-1185">Reference proteome</keyword>
<evidence type="ECO:0000313" key="2">
    <source>
        <dbReference type="Proteomes" id="UP000008021"/>
    </source>
</evidence>